<evidence type="ECO:0000259" key="2">
    <source>
        <dbReference type="Pfam" id="PF07811"/>
    </source>
</evidence>
<proteinExistence type="predicted"/>
<keyword evidence="4" id="KW-1185">Reference proteome</keyword>
<comment type="caution">
    <text evidence="3">The sequence shown here is derived from an EMBL/GenBank/DDBJ whole genome shotgun (WGS) entry which is preliminary data.</text>
</comment>
<feature type="transmembrane region" description="Helical" evidence="1">
    <location>
        <begin position="12"/>
        <end position="39"/>
    </location>
</feature>
<reference evidence="3 4" key="1">
    <citation type="journal article" date="2020" name="Microorganisms">
        <title>Simultaneous Genome Sequencing of Prosthecochloris ethylica and Desulfuromonas acetoxidans within a Syntrophic Mixture Reveals Unique Pili and Protein Interactions.</title>
        <authorList>
            <person name="Kyndt J.A."/>
            <person name="Van Beeumen J.J."/>
            <person name="Meyer T.E."/>
        </authorList>
    </citation>
    <scope>NUCLEOTIDE SEQUENCE [LARGE SCALE GENOMIC DNA]</scope>
    <source>
        <strain evidence="3 4">N3</strain>
    </source>
</reference>
<dbReference type="Proteomes" id="UP000619838">
    <property type="component" value="Unassembled WGS sequence"/>
</dbReference>
<gene>
    <name evidence="3" type="ORF">INT08_02155</name>
</gene>
<accession>A0ABR9XPT1</accession>
<keyword evidence="1" id="KW-0472">Membrane</keyword>
<dbReference type="Pfam" id="PF07811">
    <property type="entry name" value="TadE"/>
    <property type="match status" value="1"/>
</dbReference>
<evidence type="ECO:0000256" key="1">
    <source>
        <dbReference type="SAM" id="Phobius"/>
    </source>
</evidence>
<keyword evidence="1" id="KW-1133">Transmembrane helix</keyword>
<name>A0ABR9XPT1_9CHLB</name>
<keyword evidence="1" id="KW-0812">Transmembrane</keyword>
<evidence type="ECO:0000313" key="4">
    <source>
        <dbReference type="Proteomes" id="UP000619838"/>
    </source>
</evidence>
<dbReference type="InterPro" id="IPR012495">
    <property type="entry name" value="TadE-like_dom"/>
</dbReference>
<protein>
    <submittedName>
        <fullName evidence="3">Pilus assembly protein</fullName>
    </submittedName>
</protein>
<evidence type="ECO:0000313" key="3">
    <source>
        <dbReference type="EMBL" id="MBF0635989.1"/>
    </source>
</evidence>
<dbReference type="EMBL" id="JADGII010000002">
    <property type="protein sequence ID" value="MBF0635989.1"/>
    <property type="molecule type" value="Genomic_DNA"/>
</dbReference>
<organism evidence="3 4">
    <name type="scientific">Prosthecochloris ethylica</name>
    <dbReference type="NCBI Taxonomy" id="2743976"/>
    <lineage>
        <taxon>Bacteria</taxon>
        <taxon>Pseudomonadati</taxon>
        <taxon>Chlorobiota</taxon>
        <taxon>Chlorobiia</taxon>
        <taxon>Chlorobiales</taxon>
        <taxon>Chlorobiaceae</taxon>
        <taxon>Prosthecochloris</taxon>
    </lineage>
</organism>
<sequence>MRSGRVQSQRGNVLIEFAFILPLFLFLLFGVVSFSIALYNKTVLTMAAREGARAGALYDPNGNSAATRARSAAMQVCQNNLISFGGSMNPAVTSTTSGAGGPGDILTVTANMNYSGMFIFWDYSDFLISAATSMRIE</sequence>
<feature type="domain" description="TadE-like" evidence="2">
    <location>
        <begin position="11"/>
        <end position="53"/>
    </location>
</feature>